<dbReference type="AlphaFoldDB" id="A0A5C7HX39"/>
<dbReference type="Pfam" id="PF06200">
    <property type="entry name" value="tify"/>
    <property type="match status" value="1"/>
</dbReference>
<dbReference type="Pfam" id="PF09425">
    <property type="entry name" value="Jas_motif"/>
    <property type="match status" value="1"/>
</dbReference>
<sequence>MASSSEKSMKLSEKPSFSQTCSLLSQYLKEGGSFGDLSLGITCNIQPNGASEMLVPMPRMSTPTMNLFPMIEKSGDAAFATGNTGAAPSTRNLESMNLFPQQAGFAFKKDTPTMVFDSSLNKPVSAQVEPQQAAQMTIFYNGQVIVFNDFPADKAKEVMLLAGMGSTNNHTTTFPSVPAKTHNAFASNLAAKSPMEPPPTGPVAPSFAKNPIEPNSSMPSSSKNIIPNFGNNPVPEQVQPPQRPVTCDLPIARRNSLHRFLEKRKDRIIARAPYLPSSPSSSSASPNKPAESKPWLGLAAQSAQ</sequence>
<dbReference type="PROSITE" id="PS51320">
    <property type="entry name" value="TIFY"/>
    <property type="match status" value="1"/>
</dbReference>
<evidence type="ECO:0000313" key="6">
    <source>
        <dbReference type="Proteomes" id="UP000323000"/>
    </source>
</evidence>
<evidence type="ECO:0000256" key="1">
    <source>
        <dbReference type="ARBA" id="ARBA00008614"/>
    </source>
</evidence>
<dbReference type="PANTHER" id="PTHR33077">
    <property type="entry name" value="PROTEIN TIFY 4A-RELATED-RELATED"/>
    <property type="match status" value="1"/>
</dbReference>
<evidence type="ECO:0000259" key="4">
    <source>
        <dbReference type="PROSITE" id="PS51320"/>
    </source>
</evidence>
<proteinExistence type="inferred from homology"/>
<accession>A0A5C7HX39</accession>
<comment type="similarity">
    <text evidence="1 2">Belongs to the TIFY/JAZ family.</text>
</comment>
<feature type="region of interest" description="Disordered" evidence="3">
    <location>
        <begin position="272"/>
        <end position="304"/>
    </location>
</feature>
<gene>
    <name evidence="5" type="ORF">EZV62_013050</name>
</gene>
<dbReference type="InterPro" id="IPR040390">
    <property type="entry name" value="TIFY/JAZ"/>
</dbReference>
<dbReference type="InterPro" id="IPR010399">
    <property type="entry name" value="Tify_dom"/>
</dbReference>
<reference evidence="6" key="1">
    <citation type="journal article" date="2019" name="Gigascience">
        <title>De novo genome assembly of the endangered Acer yangbiense, a plant species with extremely small populations endemic to Yunnan Province, China.</title>
        <authorList>
            <person name="Yang J."/>
            <person name="Wariss H.M."/>
            <person name="Tao L."/>
            <person name="Zhang R."/>
            <person name="Yun Q."/>
            <person name="Hollingsworth P."/>
            <person name="Dao Z."/>
            <person name="Luo G."/>
            <person name="Guo H."/>
            <person name="Ma Y."/>
            <person name="Sun W."/>
        </authorList>
    </citation>
    <scope>NUCLEOTIDE SEQUENCE [LARGE SCALE GENOMIC DNA]</scope>
    <source>
        <strain evidence="6">cv. Malutang</strain>
    </source>
</reference>
<name>A0A5C7HX39_9ROSI</name>
<keyword evidence="6" id="KW-1185">Reference proteome</keyword>
<comment type="domain">
    <text evidence="2">The jas domain is required for interaction with COI1.</text>
</comment>
<comment type="function">
    <text evidence="2">Repressor of jasmonate responses.</text>
</comment>
<dbReference type="InterPro" id="IPR018467">
    <property type="entry name" value="CCT_CS"/>
</dbReference>
<dbReference type="GO" id="GO:0031347">
    <property type="term" value="P:regulation of defense response"/>
    <property type="evidence" value="ECO:0007669"/>
    <property type="project" value="UniProtKB-UniRule"/>
</dbReference>
<dbReference type="OrthoDB" id="1937734at2759"/>
<feature type="domain" description="Tify" evidence="4">
    <location>
        <begin position="129"/>
        <end position="164"/>
    </location>
</feature>
<keyword evidence="2" id="KW-0539">Nucleus</keyword>
<organism evidence="5 6">
    <name type="scientific">Acer yangbiense</name>
    <dbReference type="NCBI Taxonomy" id="1000413"/>
    <lineage>
        <taxon>Eukaryota</taxon>
        <taxon>Viridiplantae</taxon>
        <taxon>Streptophyta</taxon>
        <taxon>Embryophyta</taxon>
        <taxon>Tracheophyta</taxon>
        <taxon>Spermatophyta</taxon>
        <taxon>Magnoliopsida</taxon>
        <taxon>eudicotyledons</taxon>
        <taxon>Gunneridae</taxon>
        <taxon>Pentapetalae</taxon>
        <taxon>rosids</taxon>
        <taxon>malvids</taxon>
        <taxon>Sapindales</taxon>
        <taxon>Sapindaceae</taxon>
        <taxon>Hippocastanoideae</taxon>
        <taxon>Acereae</taxon>
        <taxon>Acer</taxon>
    </lineage>
</organism>
<dbReference type="GO" id="GO:0009611">
    <property type="term" value="P:response to wounding"/>
    <property type="evidence" value="ECO:0007669"/>
    <property type="project" value="UniProtKB-UniRule"/>
</dbReference>
<dbReference type="GO" id="GO:2000022">
    <property type="term" value="P:regulation of jasmonic acid mediated signaling pathway"/>
    <property type="evidence" value="ECO:0007669"/>
    <property type="project" value="UniProtKB-UniRule"/>
</dbReference>
<dbReference type="SMART" id="SM00979">
    <property type="entry name" value="TIFY"/>
    <property type="match status" value="1"/>
</dbReference>
<dbReference type="EMBL" id="VAHF01000005">
    <property type="protein sequence ID" value="TXG61687.1"/>
    <property type="molecule type" value="Genomic_DNA"/>
</dbReference>
<dbReference type="PANTHER" id="PTHR33077:SF140">
    <property type="entry name" value="PROTEIN TIFY 10B"/>
    <property type="match status" value="1"/>
</dbReference>
<protein>
    <recommendedName>
        <fullName evidence="2">Protein TIFY</fullName>
    </recommendedName>
    <alternativeName>
        <fullName evidence="2">Jasmonate ZIM domain-containing protein</fullName>
    </alternativeName>
</protein>
<comment type="caution">
    <text evidence="5">The sequence shown here is derived from an EMBL/GenBank/DDBJ whole genome shotgun (WGS) entry which is preliminary data.</text>
</comment>
<feature type="compositionally biased region" description="Low complexity" evidence="3">
    <location>
        <begin position="277"/>
        <end position="294"/>
    </location>
</feature>
<evidence type="ECO:0000313" key="5">
    <source>
        <dbReference type="EMBL" id="TXG61687.1"/>
    </source>
</evidence>
<evidence type="ECO:0000256" key="3">
    <source>
        <dbReference type="SAM" id="MobiDB-lite"/>
    </source>
</evidence>
<dbReference type="Proteomes" id="UP000323000">
    <property type="component" value="Chromosome 5"/>
</dbReference>
<comment type="subcellular location">
    <subcellularLocation>
        <location evidence="2">Nucleus</location>
    </subcellularLocation>
</comment>
<dbReference type="GO" id="GO:0005634">
    <property type="term" value="C:nucleus"/>
    <property type="evidence" value="ECO:0007669"/>
    <property type="project" value="UniProtKB-SubCell"/>
</dbReference>
<keyword evidence="2" id="KW-1184">Jasmonic acid signaling pathway</keyword>
<evidence type="ECO:0000256" key="2">
    <source>
        <dbReference type="RuleBase" id="RU369065"/>
    </source>
</evidence>